<proteinExistence type="inferred from homology"/>
<keyword evidence="7" id="KW-1185">Reference proteome</keyword>
<evidence type="ECO:0000313" key="7">
    <source>
        <dbReference type="Proteomes" id="UP000016930"/>
    </source>
</evidence>
<evidence type="ECO:0000256" key="4">
    <source>
        <dbReference type="SAM" id="MobiDB-lite"/>
    </source>
</evidence>
<dbReference type="HOGENOM" id="CLU_004552_0_0_1"/>
<evidence type="ECO:0000256" key="3">
    <source>
        <dbReference type="ARBA" id="ARBA00022801"/>
    </source>
</evidence>
<keyword evidence="3" id="KW-0378">Hydrolase</keyword>
<evidence type="ECO:0000313" key="6">
    <source>
        <dbReference type="EMBL" id="EMD38084.1"/>
    </source>
</evidence>
<gene>
    <name evidence="6" type="ORF">CERSUDRAFT_48992</name>
</gene>
<feature type="compositionally biased region" description="Basic residues" evidence="4">
    <location>
        <begin position="20"/>
        <end position="34"/>
    </location>
</feature>
<feature type="region of interest" description="Disordered" evidence="4">
    <location>
        <begin position="420"/>
        <end position="439"/>
    </location>
</feature>
<feature type="region of interest" description="Disordered" evidence="4">
    <location>
        <begin position="66"/>
        <end position="112"/>
    </location>
</feature>
<reference evidence="6 7" key="1">
    <citation type="journal article" date="2012" name="Proc. Natl. Acad. Sci. U.S.A.">
        <title>Comparative genomics of Ceriporiopsis subvermispora and Phanerochaete chrysosporium provide insight into selective ligninolysis.</title>
        <authorList>
            <person name="Fernandez-Fueyo E."/>
            <person name="Ruiz-Duenas F.J."/>
            <person name="Ferreira P."/>
            <person name="Floudas D."/>
            <person name="Hibbett D.S."/>
            <person name="Canessa P."/>
            <person name="Larrondo L.F."/>
            <person name="James T.Y."/>
            <person name="Seelenfreund D."/>
            <person name="Lobos S."/>
            <person name="Polanco R."/>
            <person name="Tello M."/>
            <person name="Honda Y."/>
            <person name="Watanabe T."/>
            <person name="Watanabe T."/>
            <person name="Ryu J.S."/>
            <person name="Kubicek C.P."/>
            <person name="Schmoll M."/>
            <person name="Gaskell J."/>
            <person name="Hammel K.E."/>
            <person name="St John F.J."/>
            <person name="Vanden Wymelenberg A."/>
            <person name="Sabat G."/>
            <person name="Splinter BonDurant S."/>
            <person name="Syed K."/>
            <person name="Yadav J.S."/>
            <person name="Doddapaneni H."/>
            <person name="Subramanian V."/>
            <person name="Lavin J.L."/>
            <person name="Oguiza J.A."/>
            <person name="Perez G."/>
            <person name="Pisabarro A.G."/>
            <person name="Ramirez L."/>
            <person name="Santoyo F."/>
            <person name="Master E."/>
            <person name="Coutinho P.M."/>
            <person name="Henrissat B."/>
            <person name="Lombard V."/>
            <person name="Magnuson J.K."/>
            <person name="Kuees U."/>
            <person name="Hori C."/>
            <person name="Igarashi K."/>
            <person name="Samejima M."/>
            <person name="Held B.W."/>
            <person name="Barry K.W."/>
            <person name="LaButti K.M."/>
            <person name="Lapidus A."/>
            <person name="Lindquist E.A."/>
            <person name="Lucas S.M."/>
            <person name="Riley R."/>
            <person name="Salamov A.A."/>
            <person name="Hoffmeister D."/>
            <person name="Schwenk D."/>
            <person name="Hadar Y."/>
            <person name="Yarden O."/>
            <person name="de Vries R.P."/>
            <person name="Wiebenga A."/>
            <person name="Stenlid J."/>
            <person name="Eastwood D."/>
            <person name="Grigoriev I.V."/>
            <person name="Berka R.M."/>
            <person name="Blanchette R.A."/>
            <person name="Kersten P."/>
            <person name="Martinez A.T."/>
            <person name="Vicuna R."/>
            <person name="Cullen D."/>
        </authorList>
    </citation>
    <scope>NUCLEOTIDE SEQUENCE [LARGE SCALE GENOMIC DNA]</scope>
    <source>
        <strain evidence="6 7">B</strain>
    </source>
</reference>
<dbReference type="EMBL" id="KB445795">
    <property type="protein sequence ID" value="EMD38084.1"/>
    <property type="molecule type" value="Genomic_DNA"/>
</dbReference>
<evidence type="ECO:0000256" key="2">
    <source>
        <dbReference type="ARBA" id="ARBA00022670"/>
    </source>
</evidence>
<dbReference type="GO" id="GO:0008234">
    <property type="term" value="F:cysteine-type peptidase activity"/>
    <property type="evidence" value="ECO:0007669"/>
    <property type="project" value="InterPro"/>
</dbReference>
<feature type="domain" description="Ubiquitin-like protease family profile" evidence="5">
    <location>
        <begin position="1013"/>
        <end position="1201"/>
    </location>
</feature>
<dbReference type="InterPro" id="IPR038765">
    <property type="entry name" value="Papain-like_cys_pep_sf"/>
</dbReference>
<evidence type="ECO:0000259" key="5">
    <source>
        <dbReference type="PROSITE" id="PS50600"/>
    </source>
</evidence>
<dbReference type="Gene3D" id="3.40.395.10">
    <property type="entry name" value="Adenoviral Proteinase, Chain A"/>
    <property type="match status" value="1"/>
</dbReference>
<feature type="compositionally biased region" description="Low complexity" evidence="4">
    <location>
        <begin position="73"/>
        <end position="82"/>
    </location>
</feature>
<dbReference type="STRING" id="914234.M2PNS2"/>
<dbReference type="PANTHER" id="PTHR33096">
    <property type="entry name" value="CXC2 DOMAIN-CONTAINING PROTEIN"/>
    <property type="match status" value="1"/>
</dbReference>
<feature type="compositionally biased region" description="Low complexity" evidence="4">
    <location>
        <begin position="290"/>
        <end position="310"/>
    </location>
</feature>
<feature type="compositionally biased region" description="Basic and acidic residues" evidence="4">
    <location>
        <begin position="425"/>
        <end position="439"/>
    </location>
</feature>
<keyword evidence="2" id="KW-0645">Protease</keyword>
<dbReference type="Proteomes" id="UP000016930">
    <property type="component" value="Unassembled WGS sequence"/>
</dbReference>
<protein>
    <recommendedName>
        <fullName evidence="5">Ubiquitin-like protease family profile domain-containing protein</fullName>
    </recommendedName>
</protein>
<comment type="similarity">
    <text evidence="1">Belongs to the peptidase C48 family.</text>
</comment>
<dbReference type="AlphaFoldDB" id="M2PNS2"/>
<dbReference type="SUPFAM" id="SSF54001">
    <property type="entry name" value="Cysteine proteinases"/>
    <property type="match status" value="1"/>
</dbReference>
<dbReference type="InterPro" id="IPR003653">
    <property type="entry name" value="Peptidase_C48_C"/>
</dbReference>
<feature type="compositionally biased region" description="Polar residues" evidence="4">
    <location>
        <begin position="1"/>
        <end position="11"/>
    </location>
</feature>
<dbReference type="Pfam" id="PF02902">
    <property type="entry name" value="Peptidase_C48"/>
    <property type="match status" value="1"/>
</dbReference>
<evidence type="ECO:0000256" key="1">
    <source>
        <dbReference type="ARBA" id="ARBA00005234"/>
    </source>
</evidence>
<dbReference type="PROSITE" id="PS50600">
    <property type="entry name" value="ULP_PROTEASE"/>
    <property type="match status" value="1"/>
</dbReference>
<feature type="region of interest" description="Disordered" evidence="4">
    <location>
        <begin position="280"/>
        <end position="344"/>
    </location>
</feature>
<dbReference type="GO" id="GO:0006508">
    <property type="term" value="P:proteolysis"/>
    <property type="evidence" value="ECO:0007669"/>
    <property type="project" value="UniProtKB-KW"/>
</dbReference>
<sequence length="1234" mass="138530">MAPSLRDQQPFISGVGKLFHSPKKRRQGVVNKAHVKHPGRALEIQKLRAQLRALQGDDDEDLLAGPSTEVLDDVPPVVAPVDDASDLNLPEDMPVSPAEIPDTTEPERKRRRTRHVDDIASMYERWRALVPTLVAPLLDYLQRSAGRPVASLFTPVHACKSGQYYDTVSVPFCDCYPLPNVLVTSRMFPTSPTVPQLAIAIDLLEFYSALAERSGDAVTALARSLRNFYTRRGWRVLDGKGTPLLDPFRRPLGQAIQWYDCLRVFIDRSIEDVVEKARSDVAEHTQRFPPSTSSGTQESTTSASSEPAGSVDLPSQMPPPRTTLSQKLVPPCTNAGPPKPRKTRCSSLLQRRCPAGADVVVALDGNFSQRHLRRAGDRPSFYEPEYFIPKEKVDAVGDRIAALRKGPSNKNYVPKVPDEAIDSCEGGHEATDEDKAKTNGDRFDDTGIMALVCSHDIPIFLANIDTPGEQLKYSMALIEELFKNLPDNATVAGLYDIGCVADRGNMLRARRIWIIDRQVRAIGDEMRDNLGLWLVHRLKQGVNRQNALAQKVLAGINVTHDELRHQWSLQQATQLSLRAHAPTRLKKQVDVVISLQAEVERVSVALQAARTQLQGASSSGKQSINVLSKLEKTSNRLSQRVDHLYSSLNIAEMFPELEGLDVEFVRMLILARDIKINIRKRVTSQLLEYDRLDRTKLHQLTRKAISRRQPAIQTAIRKFNKYCEALEALKQKGKVSNDMPLPHPLPTNLAKLREDTSLFDDVWITASPPHDRPRWLEEPLIRDGIRALLRADRCNEECARLHREAENMCSWFGQELAAVELAMQTPDNGLYAPLLQQRRDNIALLQRRWQTPWVPAGRLELQAEWASQIVKDILKTAVCGVVPPIIPMLIPPCRAAFEEEDILSDSDTLVQGLDGLEIADGDVDNPEMIDILEDVTSAEQAEDHNNKPPGLADPDNPALLATTNDVSIHFEWSSPVSGIRGLSVPVKTGHFLGLPTQLHADRSYPRTASSRKILLRKEDFLRIADNHKMLDGDCINECAMLLQRLIVPPSTPRCAIFSTYDIVHAQTPDDDGAIKRSLKYNRYWDSNTWLIPIHRSPADGGVGHWTLVIANLTQQELYHFDSFASSAQWKDDVWVGLLLFIFRYVLFLLSSQRAWCVMKCAFALMLHPHPREWRARPLLTSAVQNNGIDCGVWVLATMAAQLRGYHITSLEEGDLPQFRRYLCYLIAQMPEYVP</sequence>
<dbReference type="Pfam" id="PF18758">
    <property type="entry name" value="KDZ"/>
    <property type="match status" value="1"/>
</dbReference>
<feature type="region of interest" description="Disordered" evidence="4">
    <location>
        <begin position="1"/>
        <end position="34"/>
    </location>
</feature>
<dbReference type="OrthoDB" id="3265112at2759"/>
<dbReference type="InterPro" id="IPR040521">
    <property type="entry name" value="KDZ"/>
</dbReference>
<organism evidence="6 7">
    <name type="scientific">Ceriporiopsis subvermispora (strain B)</name>
    <name type="common">White-rot fungus</name>
    <name type="synonym">Gelatoporia subvermispora</name>
    <dbReference type="NCBI Taxonomy" id="914234"/>
    <lineage>
        <taxon>Eukaryota</taxon>
        <taxon>Fungi</taxon>
        <taxon>Dikarya</taxon>
        <taxon>Basidiomycota</taxon>
        <taxon>Agaricomycotina</taxon>
        <taxon>Agaricomycetes</taxon>
        <taxon>Polyporales</taxon>
        <taxon>Gelatoporiaceae</taxon>
        <taxon>Gelatoporia</taxon>
    </lineage>
</organism>
<dbReference type="GO" id="GO:0019783">
    <property type="term" value="F:ubiquitin-like protein peptidase activity"/>
    <property type="evidence" value="ECO:0007669"/>
    <property type="project" value="UniProtKB-ARBA"/>
</dbReference>
<accession>M2PNS2</accession>
<dbReference type="PANTHER" id="PTHR33096:SF1">
    <property type="entry name" value="CXC1-LIKE CYSTEINE CLUSTER ASSOCIATED WITH KDZ TRANSPOSASES DOMAIN-CONTAINING PROTEIN"/>
    <property type="match status" value="1"/>
</dbReference>
<name>M2PNS2_CERS8</name>